<name>A0A7I4Z0D0_HAECO</name>
<dbReference type="Proteomes" id="UP000025227">
    <property type="component" value="Unplaced"/>
</dbReference>
<evidence type="ECO:0000313" key="3">
    <source>
        <dbReference type="WBParaSite" id="HCON_00159760-00001"/>
    </source>
</evidence>
<protein>
    <submittedName>
        <fullName evidence="3">Secreted protein</fullName>
    </submittedName>
</protein>
<dbReference type="AlphaFoldDB" id="A0A7I4Z0D0"/>
<accession>A0A7I4Z0D0</accession>
<feature type="signal peptide" evidence="1">
    <location>
        <begin position="1"/>
        <end position="30"/>
    </location>
</feature>
<evidence type="ECO:0000256" key="1">
    <source>
        <dbReference type="SAM" id="SignalP"/>
    </source>
</evidence>
<organism evidence="2 3">
    <name type="scientific">Haemonchus contortus</name>
    <name type="common">Barber pole worm</name>
    <dbReference type="NCBI Taxonomy" id="6289"/>
    <lineage>
        <taxon>Eukaryota</taxon>
        <taxon>Metazoa</taxon>
        <taxon>Ecdysozoa</taxon>
        <taxon>Nematoda</taxon>
        <taxon>Chromadorea</taxon>
        <taxon>Rhabditida</taxon>
        <taxon>Rhabditina</taxon>
        <taxon>Rhabditomorpha</taxon>
        <taxon>Strongyloidea</taxon>
        <taxon>Trichostrongylidae</taxon>
        <taxon>Haemonchus</taxon>
    </lineage>
</organism>
<dbReference type="WBParaSite" id="HCON_00159760-00001">
    <property type="protein sequence ID" value="HCON_00159760-00001"/>
    <property type="gene ID" value="HCON_00159760"/>
</dbReference>
<sequence>TYSFKSVISDHRMNLLTFFLLLVYLLTVSAQWFEPFRHHHHHHHFPERFGRGFDPFDPFFDGGFGWGKK</sequence>
<evidence type="ECO:0000313" key="2">
    <source>
        <dbReference type="Proteomes" id="UP000025227"/>
    </source>
</evidence>
<keyword evidence="2" id="KW-1185">Reference proteome</keyword>
<proteinExistence type="predicted"/>
<feature type="chain" id="PRO_5035427203" evidence="1">
    <location>
        <begin position="31"/>
        <end position="69"/>
    </location>
</feature>
<reference evidence="3" key="1">
    <citation type="submission" date="2020-12" db="UniProtKB">
        <authorList>
            <consortium name="WormBaseParasite"/>
        </authorList>
    </citation>
    <scope>IDENTIFICATION</scope>
    <source>
        <strain evidence="3">MHco3</strain>
    </source>
</reference>
<keyword evidence="1" id="KW-0732">Signal</keyword>